<evidence type="ECO:0000256" key="1">
    <source>
        <dbReference type="SAM" id="MobiDB-lite"/>
    </source>
</evidence>
<reference evidence="3 4" key="1">
    <citation type="submission" date="2013-07" db="EMBL/GenBank/DDBJ databases">
        <title>The Genome Sequence of Cryptococcus heveanensis BCC8398.</title>
        <authorList>
            <consortium name="The Broad Institute Genome Sequencing Platform"/>
            <person name="Cuomo C."/>
            <person name="Litvintseva A."/>
            <person name="Chen Y."/>
            <person name="Heitman J."/>
            <person name="Sun S."/>
            <person name="Springer D."/>
            <person name="Dromer F."/>
            <person name="Young S.K."/>
            <person name="Zeng Q."/>
            <person name="Gargeya S."/>
            <person name="Fitzgerald M."/>
            <person name="Abouelleil A."/>
            <person name="Alvarado L."/>
            <person name="Berlin A.M."/>
            <person name="Chapman S.B."/>
            <person name="Dewar J."/>
            <person name="Goldberg J."/>
            <person name="Griggs A."/>
            <person name="Gujja S."/>
            <person name="Hansen M."/>
            <person name="Howarth C."/>
            <person name="Imamovic A."/>
            <person name="Larimer J."/>
            <person name="McCowan C."/>
            <person name="Murphy C."/>
            <person name="Pearson M."/>
            <person name="Priest M."/>
            <person name="Roberts A."/>
            <person name="Saif S."/>
            <person name="Shea T."/>
            <person name="Sykes S."/>
            <person name="Wortman J."/>
            <person name="Nusbaum C."/>
            <person name="Birren B."/>
        </authorList>
    </citation>
    <scope>NUCLEOTIDE SEQUENCE [LARGE SCALE GENOMIC DNA]</scope>
    <source>
        <strain evidence="3 4">BCC8398</strain>
    </source>
</reference>
<evidence type="ECO:0000313" key="4">
    <source>
        <dbReference type="Proteomes" id="UP000092666"/>
    </source>
</evidence>
<keyword evidence="2" id="KW-1133">Transmembrane helix</keyword>
<dbReference type="AlphaFoldDB" id="A0A1B9H0N7"/>
<feature type="compositionally biased region" description="Acidic residues" evidence="1">
    <location>
        <begin position="194"/>
        <end position="213"/>
    </location>
</feature>
<evidence type="ECO:0008006" key="5">
    <source>
        <dbReference type="Google" id="ProtNLM"/>
    </source>
</evidence>
<organism evidence="3 4">
    <name type="scientific">Kwoniella heveanensis BCC8398</name>
    <dbReference type="NCBI Taxonomy" id="1296120"/>
    <lineage>
        <taxon>Eukaryota</taxon>
        <taxon>Fungi</taxon>
        <taxon>Dikarya</taxon>
        <taxon>Basidiomycota</taxon>
        <taxon>Agaricomycotina</taxon>
        <taxon>Tremellomycetes</taxon>
        <taxon>Tremellales</taxon>
        <taxon>Cryptococcaceae</taxon>
        <taxon>Kwoniella</taxon>
    </lineage>
</organism>
<sequence length="1055" mass="114932">MSRAPLSPAQPGSETFRSSEQPIITVKSQTRAEPANLHPHPPPKRQDTLISEVSTSPPITNTPAQQLQNSTKTRTATDPSDSSDSSASNNEDEDNSEGDSELSTDSDSQGESDTDSYPSRATHSDSDESANSESQGGASEREGLISADKADLTRTRQSAPIDQVTHAREAAGRTKREIVATTSSDEISKSGSEDLSESGAESEGESGSDESEQTDTSGRSGTDSGSSAPDSDTDSVSGSGSDSEAGNTTRKDSKKQRTTVKANKGVRPEKIHDHTHIRDAVIDPTPDNTHSADDQHNSTRIRIELEGTEVEGQRTTKVKGKGHHRAKREAEETKNQGAEKEEGEHPNHTQERRKGRSSRTERETREAYPGDSERGARSAPVRIPTQRNMQQNMIRYASLYLVPVLLSIPISLLLSLNVSLLTPLYNTTPLTLHKPEIYAFYLIPPSAVYWYITLSASAKDRISARVCFSIAALSGDAVAVCGRRVGSMMGQMSGPEWGAVTARAVLGAGVVGGGVGFALMCFDHISAIPPASNISDRPRNMGSILYRGAFFLAHVYVGEHFWTSHLSGNVNMLNASPEKTILFISLLLTLLSLFLRPGNSSIPFSTRVHNLITTSLGLSPKASKALSRLTTQLPRQAFPILLLLRVPLLILALRQQIFLRPPSSRPYITANGDLRVISSERSLTGQIVVAENLKDGYRFLRADHSILGGRWIREVSDKSAVGGKRTEMGDSIFATFNLQEVAVLAQRSDASESLAKTLSLTTDLEVTLEGENEEEGEKVPDRALVIGLGAGIAASSFAKREMYVDVVEIDPAVYLAAQKHFELPHDHLASTNILDGASFLSQLADMKRNIMLSLNDTDEDNNESETAAAQLDMIPTWDIVVQDCFTGGSVPGEMFTLEFWNDTAELMKEDGIMAMNFAGVLKSRASKAVLVTLLTVFPQCRAFGDGFEKDQGPSDLVNMVVFCTKAHSPLLTFRKPTRQDALRSPLRAHVYSTFHPHEIQLDSIVSEADFQDPELTLRRGNGQAQKDMDRWQVGSGMATWRAMQKILSPEMWLAY</sequence>
<keyword evidence="2" id="KW-0472">Membrane</keyword>
<reference evidence="4" key="2">
    <citation type="submission" date="2013-12" db="EMBL/GenBank/DDBJ databases">
        <title>Evolution of pathogenesis and genome organization in the Tremellales.</title>
        <authorList>
            <person name="Cuomo C."/>
            <person name="Litvintseva A."/>
            <person name="Heitman J."/>
            <person name="Chen Y."/>
            <person name="Sun S."/>
            <person name="Springer D."/>
            <person name="Dromer F."/>
            <person name="Young S."/>
            <person name="Zeng Q."/>
            <person name="Chapman S."/>
            <person name="Gujja S."/>
            <person name="Saif S."/>
            <person name="Birren B."/>
        </authorList>
    </citation>
    <scope>NUCLEOTIDE SEQUENCE [LARGE SCALE GENOMIC DNA]</scope>
    <source>
        <strain evidence="4">BCC8398</strain>
    </source>
</reference>
<dbReference type="STRING" id="1296120.A0A1B9H0N7"/>
<feature type="compositionally biased region" description="Basic and acidic residues" evidence="1">
    <location>
        <begin position="165"/>
        <end position="178"/>
    </location>
</feature>
<accession>A0A1B9H0N7</accession>
<evidence type="ECO:0000313" key="3">
    <source>
        <dbReference type="EMBL" id="OCF36814.1"/>
    </source>
</evidence>
<feature type="compositionally biased region" description="Basic and acidic residues" evidence="1">
    <location>
        <begin position="266"/>
        <end position="281"/>
    </location>
</feature>
<feature type="transmembrane region" description="Helical" evidence="2">
    <location>
        <begin position="437"/>
        <end position="454"/>
    </location>
</feature>
<feature type="compositionally biased region" description="Polar residues" evidence="1">
    <location>
        <begin position="10"/>
        <end position="31"/>
    </location>
</feature>
<feature type="compositionally biased region" description="Low complexity" evidence="1">
    <location>
        <begin position="234"/>
        <end position="243"/>
    </location>
</feature>
<proteinExistence type="predicted"/>
<gene>
    <name evidence="3" type="ORF">I316_01410</name>
</gene>
<feature type="compositionally biased region" description="Low complexity" evidence="1">
    <location>
        <begin position="78"/>
        <end position="89"/>
    </location>
</feature>
<dbReference type="Gene3D" id="3.40.50.150">
    <property type="entry name" value="Vaccinia Virus protein VP39"/>
    <property type="match status" value="1"/>
</dbReference>
<feature type="region of interest" description="Disordered" evidence="1">
    <location>
        <begin position="1"/>
        <end position="384"/>
    </location>
</feature>
<dbReference type="SUPFAM" id="SSF53335">
    <property type="entry name" value="S-adenosyl-L-methionine-dependent methyltransferases"/>
    <property type="match status" value="1"/>
</dbReference>
<dbReference type="Proteomes" id="UP000092666">
    <property type="component" value="Unassembled WGS sequence"/>
</dbReference>
<feature type="compositionally biased region" description="Polar residues" evidence="1">
    <location>
        <begin position="48"/>
        <end position="77"/>
    </location>
</feature>
<feature type="compositionally biased region" description="Low complexity" evidence="1">
    <location>
        <begin position="214"/>
        <end position="227"/>
    </location>
</feature>
<dbReference type="InterPro" id="IPR029063">
    <property type="entry name" value="SAM-dependent_MTases_sf"/>
</dbReference>
<feature type="compositionally biased region" description="Basic and acidic residues" evidence="1">
    <location>
        <begin position="139"/>
        <end position="154"/>
    </location>
</feature>
<feature type="compositionally biased region" description="Basic residues" evidence="1">
    <location>
        <begin position="316"/>
        <end position="327"/>
    </location>
</feature>
<protein>
    <recommendedName>
        <fullName evidence="5">Spermidine synthase</fullName>
    </recommendedName>
</protein>
<feature type="compositionally biased region" description="Basic and acidic residues" evidence="1">
    <location>
        <begin position="290"/>
        <end position="305"/>
    </location>
</feature>
<feature type="transmembrane region" description="Helical" evidence="2">
    <location>
        <begin position="397"/>
        <end position="417"/>
    </location>
</feature>
<feature type="transmembrane region" description="Helical" evidence="2">
    <location>
        <begin position="505"/>
        <end position="523"/>
    </location>
</feature>
<evidence type="ECO:0000256" key="2">
    <source>
        <dbReference type="SAM" id="Phobius"/>
    </source>
</evidence>
<keyword evidence="4" id="KW-1185">Reference proteome</keyword>
<name>A0A1B9H0N7_9TREE</name>
<dbReference type="OrthoDB" id="2016285at2759"/>
<feature type="compositionally biased region" description="Acidic residues" evidence="1">
    <location>
        <begin position="90"/>
        <end position="114"/>
    </location>
</feature>
<keyword evidence="2" id="KW-0812">Transmembrane</keyword>
<feature type="compositionally biased region" description="Basic and acidic residues" evidence="1">
    <location>
        <begin position="328"/>
        <end position="376"/>
    </location>
</feature>
<dbReference type="EMBL" id="KI669494">
    <property type="protein sequence ID" value="OCF36814.1"/>
    <property type="molecule type" value="Genomic_DNA"/>
</dbReference>